<keyword evidence="4" id="KW-1185">Reference proteome</keyword>
<evidence type="ECO:0000259" key="2">
    <source>
        <dbReference type="PROSITE" id="PS51782"/>
    </source>
</evidence>
<evidence type="ECO:0000313" key="4">
    <source>
        <dbReference type="Proteomes" id="UP000015105"/>
    </source>
</evidence>
<feature type="region of interest" description="Disordered" evidence="1">
    <location>
        <begin position="13"/>
        <end position="42"/>
    </location>
</feature>
<feature type="compositionally biased region" description="Pro residues" evidence="1">
    <location>
        <begin position="25"/>
        <end position="38"/>
    </location>
</feature>
<sequence>SAPAQKFRFAHCAGKSRERARAQLPTPPEAPTLSPSPGPNVETTIEPCSSADSCAALLGYSLYADMKVSEVAALFGADPAALLAANALDFASPGAANRILPAGLLLRVPTRCACADGVRKSVSVRYAARPADTLATVADVVFAGLASADQIRSANGLAEADPDALLDAGQILVVPFPCVCLNSTDNNLPAVYLSYVVRVGDTVQSIAATHATTVTDLSNVNAMGSPVVAPGDILAVPLSACASTFPNFASDYGLLVANGTYALTAGNCVECSCGPGDLNLYCTPASLGTSCSSMQCSNSSLMLGNVTTQPTSGGCGVSSCSYAGFVNGSITTSLSSGLQPTCPGPHQVPPLMEPSTAAIHDSYLAPSPSPGPGEAGGDVPGSSDPGASSHSLAGSLSPSVHQLHQMILI</sequence>
<feature type="domain" description="LysM" evidence="2">
    <location>
        <begin position="193"/>
        <end position="236"/>
    </location>
</feature>
<dbReference type="EnsemblPlants" id="AET7Gv20440500.2">
    <property type="protein sequence ID" value="AET7Gv20440500.2"/>
    <property type="gene ID" value="AET7Gv20440500"/>
</dbReference>
<reference evidence="4" key="2">
    <citation type="journal article" date="2017" name="Nat. Plants">
        <title>The Aegilops tauschii genome reveals multiple impacts of transposons.</title>
        <authorList>
            <person name="Zhao G."/>
            <person name="Zou C."/>
            <person name="Li K."/>
            <person name="Wang K."/>
            <person name="Li T."/>
            <person name="Gao L."/>
            <person name="Zhang X."/>
            <person name="Wang H."/>
            <person name="Yang Z."/>
            <person name="Liu X."/>
            <person name="Jiang W."/>
            <person name="Mao L."/>
            <person name="Kong X."/>
            <person name="Jiao Y."/>
            <person name="Jia J."/>
        </authorList>
    </citation>
    <scope>NUCLEOTIDE SEQUENCE [LARGE SCALE GENOMIC DNA]</scope>
    <source>
        <strain evidence="4">cv. AL8/78</strain>
    </source>
</reference>
<organism evidence="3 4">
    <name type="scientific">Aegilops tauschii subsp. strangulata</name>
    <name type="common">Goatgrass</name>
    <dbReference type="NCBI Taxonomy" id="200361"/>
    <lineage>
        <taxon>Eukaryota</taxon>
        <taxon>Viridiplantae</taxon>
        <taxon>Streptophyta</taxon>
        <taxon>Embryophyta</taxon>
        <taxon>Tracheophyta</taxon>
        <taxon>Spermatophyta</taxon>
        <taxon>Magnoliopsida</taxon>
        <taxon>Liliopsida</taxon>
        <taxon>Poales</taxon>
        <taxon>Poaceae</taxon>
        <taxon>BOP clade</taxon>
        <taxon>Pooideae</taxon>
        <taxon>Triticodae</taxon>
        <taxon>Triticeae</taxon>
        <taxon>Triticinae</taxon>
        <taxon>Aegilops</taxon>
    </lineage>
</organism>
<dbReference type="Proteomes" id="UP000015105">
    <property type="component" value="Chromosome 7D"/>
</dbReference>
<dbReference type="Gene3D" id="3.10.350.10">
    <property type="entry name" value="LysM domain"/>
    <property type="match status" value="1"/>
</dbReference>
<feature type="region of interest" description="Disordered" evidence="1">
    <location>
        <begin position="361"/>
        <end position="397"/>
    </location>
</feature>
<dbReference type="PANTHER" id="PTHR33734">
    <property type="entry name" value="LYSM DOMAIN-CONTAINING GPI-ANCHORED PROTEIN 2"/>
    <property type="match status" value="1"/>
</dbReference>
<reference evidence="3" key="3">
    <citation type="journal article" date="2017" name="Nature">
        <title>Genome sequence of the progenitor of the wheat D genome Aegilops tauschii.</title>
        <authorList>
            <person name="Luo M.C."/>
            <person name="Gu Y.Q."/>
            <person name="Puiu D."/>
            <person name="Wang H."/>
            <person name="Twardziok S.O."/>
            <person name="Deal K.R."/>
            <person name="Huo N."/>
            <person name="Zhu T."/>
            <person name="Wang L."/>
            <person name="Wang Y."/>
            <person name="McGuire P.E."/>
            <person name="Liu S."/>
            <person name="Long H."/>
            <person name="Ramasamy R.K."/>
            <person name="Rodriguez J.C."/>
            <person name="Van S.L."/>
            <person name="Yuan L."/>
            <person name="Wang Z."/>
            <person name="Xia Z."/>
            <person name="Xiao L."/>
            <person name="Anderson O.D."/>
            <person name="Ouyang S."/>
            <person name="Liang Y."/>
            <person name="Zimin A.V."/>
            <person name="Pertea G."/>
            <person name="Qi P."/>
            <person name="Bennetzen J.L."/>
            <person name="Dai X."/>
            <person name="Dawson M.W."/>
            <person name="Muller H.G."/>
            <person name="Kugler K."/>
            <person name="Rivarola-Duarte L."/>
            <person name="Spannagl M."/>
            <person name="Mayer K.F.X."/>
            <person name="Lu F.H."/>
            <person name="Bevan M.W."/>
            <person name="Leroy P."/>
            <person name="Li P."/>
            <person name="You F.M."/>
            <person name="Sun Q."/>
            <person name="Liu Z."/>
            <person name="Lyons E."/>
            <person name="Wicker T."/>
            <person name="Salzberg S.L."/>
            <person name="Devos K.M."/>
            <person name="Dvorak J."/>
        </authorList>
    </citation>
    <scope>NUCLEOTIDE SEQUENCE [LARGE SCALE GENOMIC DNA]</scope>
    <source>
        <strain evidence="3">cv. AL8/78</strain>
    </source>
</reference>
<dbReference type="SMART" id="SM00257">
    <property type="entry name" value="LysM"/>
    <property type="match status" value="1"/>
</dbReference>
<reference evidence="4" key="1">
    <citation type="journal article" date="2014" name="Science">
        <title>Ancient hybridizations among the ancestral genomes of bread wheat.</title>
        <authorList>
            <consortium name="International Wheat Genome Sequencing Consortium,"/>
            <person name="Marcussen T."/>
            <person name="Sandve S.R."/>
            <person name="Heier L."/>
            <person name="Spannagl M."/>
            <person name="Pfeifer M."/>
            <person name="Jakobsen K.S."/>
            <person name="Wulff B.B."/>
            <person name="Steuernagel B."/>
            <person name="Mayer K.F."/>
            <person name="Olsen O.A."/>
        </authorList>
    </citation>
    <scope>NUCLEOTIDE SEQUENCE [LARGE SCALE GENOMIC DNA]</scope>
    <source>
        <strain evidence="4">cv. AL8/78</strain>
    </source>
</reference>
<proteinExistence type="predicted"/>
<dbReference type="CDD" id="cd00118">
    <property type="entry name" value="LysM"/>
    <property type="match status" value="1"/>
</dbReference>
<reference evidence="3" key="5">
    <citation type="journal article" date="2021" name="G3 (Bethesda)">
        <title>Aegilops tauschii genome assembly Aet v5.0 features greater sequence contiguity and improved annotation.</title>
        <authorList>
            <person name="Wang L."/>
            <person name="Zhu T."/>
            <person name="Rodriguez J.C."/>
            <person name="Deal K.R."/>
            <person name="Dubcovsky J."/>
            <person name="McGuire P.E."/>
            <person name="Lux T."/>
            <person name="Spannagl M."/>
            <person name="Mayer K.F.X."/>
            <person name="Baldrich P."/>
            <person name="Meyers B.C."/>
            <person name="Huo N."/>
            <person name="Gu Y.Q."/>
            <person name="Zhou H."/>
            <person name="Devos K.M."/>
            <person name="Bennetzen J.L."/>
            <person name="Unver T."/>
            <person name="Budak H."/>
            <person name="Gulick P.J."/>
            <person name="Galiba G."/>
            <person name="Kalapos B."/>
            <person name="Nelson D.R."/>
            <person name="Li P."/>
            <person name="You F.M."/>
            <person name="Luo M.C."/>
            <person name="Dvorak J."/>
        </authorList>
    </citation>
    <scope>NUCLEOTIDE SEQUENCE [LARGE SCALE GENOMIC DNA]</scope>
    <source>
        <strain evidence="3">cv. AL8/78</strain>
    </source>
</reference>
<dbReference type="STRING" id="200361.A0A453R305"/>
<evidence type="ECO:0000256" key="1">
    <source>
        <dbReference type="SAM" id="MobiDB-lite"/>
    </source>
</evidence>
<dbReference type="PROSITE" id="PS51782">
    <property type="entry name" value="LYSM"/>
    <property type="match status" value="1"/>
</dbReference>
<dbReference type="SUPFAM" id="SSF54106">
    <property type="entry name" value="LysM domain"/>
    <property type="match status" value="1"/>
</dbReference>
<name>A0A453R305_AEGTS</name>
<dbReference type="Pfam" id="PF01476">
    <property type="entry name" value="LysM"/>
    <property type="match status" value="2"/>
</dbReference>
<reference evidence="3" key="4">
    <citation type="submission" date="2019-03" db="UniProtKB">
        <authorList>
            <consortium name="EnsemblPlants"/>
        </authorList>
    </citation>
    <scope>IDENTIFICATION</scope>
</reference>
<dbReference type="PANTHER" id="PTHR33734:SF35">
    <property type="entry name" value="LYSM DOMAIN-CONTAINING GPI-ANCHORED PROTEIN 1"/>
    <property type="match status" value="1"/>
</dbReference>
<protein>
    <recommendedName>
        <fullName evidence="2">LysM domain-containing protein</fullName>
    </recommendedName>
</protein>
<dbReference type="InterPro" id="IPR018392">
    <property type="entry name" value="LysM"/>
</dbReference>
<accession>A0A453R305</accession>
<evidence type="ECO:0000313" key="3">
    <source>
        <dbReference type="EnsemblPlants" id="AET7Gv20440500.2"/>
    </source>
</evidence>
<dbReference type="Gramene" id="AET7Gv20440500.2">
    <property type="protein sequence ID" value="AET7Gv20440500.2"/>
    <property type="gene ID" value="AET7Gv20440500"/>
</dbReference>
<dbReference type="InterPro" id="IPR036779">
    <property type="entry name" value="LysM_dom_sf"/>
</dbReference>
<dbReference type="AlphaFoldDB" id="A0A453R305"/>
<feature type="compositionally biased region" description="Low complexity" evidence="1">
    <location>
        <begin position="385"/>
        <end position="397"/>
    </location>
</feature>